<evidence type="ECO:0000313" key="2">
    <source>
        <dbReference type="EnsemblPlants" id="OB03G13270.1"/>
    </source>
</evidence>
<dbReference type="OMA" id="WDTDDGD"/>
<dbReference type="PANTHER" id="PTHR26312:SF222">
    <property type="entry name" value="EXPRESSED PROTEIN"/>
    <property type="match status" value="1"/>
</dbReference>
<feature type="compositionally biased region" description="Polar residues" evidence="1">
    <location>
        <begin position="106"/>
        <end position="115"/>
    </location>
</feature>
<sequence>MLARSASTPVLGALLPSGSHSPAVSSPAVHFFGDSSPTVPHLAPVFSCRLTPGGSDVHGRSLGGLRRACSDGNLAALGAGGDDHHHHQLPPSAKCAPRSKPAALETIQSFTQRDGASTDEEEEDDDDDESAEQDLSFGNFRFSGSSTFAQEHPLFLARGLGIDRLGSGLLSADGGGSGIGGSGGGGGSYLVTSDNGGNRSDIEMHYRKMIEEDPCNGLFLRNYAQFLYQIKGDSRRAEEYYSRAILADPNDGELLSEYAKLVWDVHGDEERASSYFERAAKASPQNSHVLAAHAAFLWDTDDGDGPEGSSSSEALGYAGFAAAAAHSSLASATT</sequence>
<dbReference type="Proteomes" id="UP000006038">
    <property type="component" value="Chromosome 3"/>
</dbReference>
<feature type="region of interest" description="Disordered" evidence="1">
    <location>
        <begin position="80"/>
        <end position="132"/>
    </location>
</feature>
<keyword evidence="3" id="KW-1185">Reference proteome</keyword>
<reference evidence="2" key="1">
    <citation type="journal article" date="2013" name="Nat. Commun.">
        <title>Whole-genome sequencing of Oryza brachyantha reveals mechanisms underlying Oryza genome evolution.</title>
        <authorList>
            <person name="Chen J."/>
            <person name="Huang Q."/>
            <person name="Gao D."/>
            <person name="Wang J."/>
            <person name="Lang Y."/>
            <person name="Liu T."/>
            <person name="Li B."/>
            <person name="Bai Z."/>
            <person name="Luis Goicoechea J."/>
            <person name="Liang C."/>
            <person name="Chen C."/>
            <person name="Zhang W."/>
            <person name="Sun S."/>
            <person name="Liao Y."/>
            <person name="Zhang X."/>
            <person name="Yang L."/>
            <person name="Song C."/>
            <person name="Wang M."/>
            <person name="Shi J."/>
            <person name="Liu G."/>
            <person name="Liu J."/>
            <person name="Zhou H."/>
            <person name="Zhou W."/>
            <person name="Yu Q."/>
            <person name="An N."/>
            <person name="Chen Y."/>
            <person name="Cai Q."/>
            <person name="Wang B."/>
            <person name="Liu B."/>
            <person name="Min J."/>
            <person name="Huang Y."/>
            <person name="Wu H."/>
            <person name="Li Z."/>
            <person name="Zhang Y."/>
            <person name="Yin Y."/>
            <person name="Song W."/>
            <person name="Jiang J."/>
            <person name="Jackson S.A."/>
            <person name="Wing R.A."/>
            <person name="Wang J."/>
            <person name="Chen M."/>
        </authorList>
    </citation>
    <scope>NUCLEOTIDE SEQUENCE [LARGE SCALE GENOMIC DNA]</scope>
    <source>
        <strain evidence="2">cv. IRGC 101232</strain>
    </source>
</reference>
<proteinExistence type="predicted"/>
<evidence type="ECO:0000313" key="3">
    <source>
        <dbReference type="Proteomes" id="UP000006038"/>
    </source>
</evidence>
<dbReference type="PANTHER" id="PTHR26312">
    <property type="entry name" value="TETRATRICOPEPTIDE REPEAT PROTEIN 5"/>
    <property type="match status" value="1"/>
</dbReference>
<dbReference type="SUPFAM" id="SSF48452">
    <property type="entry name" value="TPR-like"/>
    <property type="match status" value="1"/>
</dbReference>
<evidence type="ECO:0000256" key="1">
    <source>
        <dbReference type="SAM" id="MobiDB-lite"/>
    </source>
</evidence>
<dbReference type="EnsemblPlants" id="OB03G13270.1">
    <property type="protein sequence ID" value="OB03G13270.1"/>
    <property type="gene ID" value="OB03G13270"/>
</dbReference>
<protein>
    <submittedName>
        <fullName evidence="2">Uncharacterized protein</fullName>
    </submittedName>
</protein>
<dbReference type="OrthoDB" id="1926212at2759"/>
<accession>J3LJV1</accession>
<organism evidence="2">
    <name type="scientific">Oryza brachyantha</name>
    <name type="common">malo sina</name>
    <dbReference type="NCBI Taxonomy" id="4533"/>
    <lineage>
        <taxon>Eukaryota</taxon>
        <taxon>Viridiplantae</taxon>
        <taxon>Streptophyta</taxon>
        <taxon>Embryophyta</taxon>
        <taxon>Tracheophyta</taxon>
        <taxon>Spermatophyta</taxon>
        <taxon>Magnoliopsida</taxon>
        <taxon>Liliopsida</taxon>
        <taxon>Poales</taxon>
        <taxon>Poaceae</taxon>
        <taxon>BOP clade</taxon>
        <taxon>Oryzoideae</taxon>
        <taxon>Oryzeae</taxon>
        <taxon>Oryzinae</taxon>
        <taxon>Oryza</taxon>
    </lineage>
</organism>
<dbReference type="AlphaFoldDB" id="J3LJV1"/>
<dbReference type="RefSeq" id="XP_006649383.1">
    <property type="nucleotide sequence ID" value="XM_006649320.3"/>
</dbReference>
<feature type="compositionally biased region" description="Acidic residues" evidence="1">
    <location>
        <begin position="117"/>
        <end position="132"/>
    </location>
</feature>
<gene>
    <name evidence="2" type="primary">LOC102721906</name>
</gene>
<name>J3LJV1_ORYBR</name>
<dbReference type="Gene3D" id="1.25.40.10">
    <property type="entry name" value="Tetratricopeptide repeat domain"/>
    <property type="match status" value="1"/>
</dbReference>
<dbReference type="eggNOG" id="ENOG502QTTN">
    <property type="taxonomic scope" value="Eukaryota"/>
</dbReference>
<reference evidence="2" key="2">
    <citation type="submission" date="2013-04" db="UniProtKB">
        <authorList>
            <consortium name="EnsemblPlants"/>
        </authorList>
    </citation>
    <scope>IDENTIFICATION</scope>
</reference>
<dbReference type="GeneID" id="102721906"/>
<dbReference type="Gramene" id="OB03G13270.1">
    <property type="protein sequence ID" value="OB03G13270.1"/>
    <property type="gene ID" value="OB03G13270"/>
</dbReference>
<dbReference type="HOGENOM" id="CLU_024164_1_0_1"/>
<dbReference type="KEGG" id="obr:102721906"/>
<dbReference type="InterPro" id="IPR011990">
    <property type="entry name" value="TPR-like_helical_dom_sf"/>
</dbReference>